<organism evidence="7 8">
    <name type="scientific">Paramuricea clavata</name>
    <name type="common">Red gorgonian</name>
    <name type="synonym">Violescent sea-whip</name>
    <dbReference type="NCBI Taxonomy" id="317549"/>
    <lineage>
        <taxon>Eukaryota</taxon>
        <taxon>Metazoa</taxon>
        <taxon>Cnidaria</taxon>
        <taxon>Anthozoa</taxon>
        <taxon>Octocorallia</taxon>
        <taxon>Malacalcyonacea</taxon>
        <taxon>Plexauridae</taxon>
        <taxon>Paramuricea</taxon>
    </lineage>
</organism>
<dbReference type="Gene3D" id="2.60.120.650">
    <property type="entry name" value="Cupin"/>
    <property type="match status" value="1"/>
</dbReference>
<feature type="compositionally biased region" description="Basic and acidic residues" evidence="6">
    <location>
        <begin position="153"/>
        <end position="168"/>
    </location>
</feature>
<evidence type="ECO:0000313" key="8">
    <source>
        <dbReference type="Proteomes" id="UP001152795"/>
    </source>
</evidence>
<keyword evidence="8" id="KW-1185">Reference proteome</keyword>
<comment type="subcellular location">
    <subcellularLocation>
        <location evidence="1">Nucleus</location>
    </subcellularLocation>
</comment>
<keyword evidence="2" id="KW-0479">Metal-binding</keyword>
<evidence type="ECO:0000313" key="7">
    <source>
        <dbReference type="EMBL" id="CAB4012912.1"/>
    </source>
</evidence>
<feature type="non-terminal residue" evidence="7">
    <location>
        <position position="1"/>
    </location>
</feature>
<evidence type="ECO:0000256" key="6">
    <source>
        <dbReference type="SAM" id="MobiDB-lite"/>
    </source>
</evidence>
<dbReference type="AlphaFoldDB" id="A0A6S7J6A5"/>
<evidence type="ECO:0000256" key="3">
    <source>
        <dbReference type="ARBA" id="ARBA00022853"/>
    </source>
</evidence>
<feature type="compositionally biased region" description="Polar residues" evidence="6">
    <location>
        <begin position="314"/>
        <end position="329"/>
    </location>
</feature>
<dbReference type="InterPro" id="IPR041070">
    <property type="entry name" value="JHD"/>
</dbReference>
<dbReference type="GO" id="GO:0006325">
    <property type="term" value="P:chromatin organization"/>
    <property type="evidence" value="ECO:0007669"/>
    <property type="project" value="UniProtKB-KW"/>
</dbReference>
<feature type="compositionally biased region" description="Basic and acidic residues" evidence="6">
    <location>
        <begin position="187"/>
        <end position="199"/>
    </location>
</feature>
<dbReference type="PANTHER" id="PTHR23123">
    <property type="entry name" value="PHD/F-BOX CONTAINING PROTEIN"/>
    <property type="match status" value="1"/>
</dbReference>
<feature type="compositionally biased region" description="Acidic residues" evidence="6">
    <location>
        <begin position="256"/>
        <end position="265"/>
    </location>
</feature>
<keyword evidence="4" id="KW-0560">Oxidoreductase</keyword>
<dbReference type="Gene3D" id="1.20.58.1360">
    <property type="match status" value="1"/>
</dbReference>
<feature type="region of interest" description="Disordered" evidence="6">
    <location>
        <begin position="211"/>
        <end position="493"/>
    </location>
</feature>
<keyword evidence="4" id="KW-0223">Dioxygenase</keyword>
<keyword evidence="5" id="KW-0539">Nucleus</keyword>
<dbReference type="EMBL" id="CACRXK020007681">
    <property type="protein sequence ID" value="CAB4012912.1"/>
    <property type="molecule type" value="Genomic_DNA"/>
</dbReference>
<evidence type="ECO:0000256" key="5">
    <source>
        <dbReference type="ARBA" id="ARBA00023242"/>
    </source>
</evidence>
<dbReference type="InterPro" id="IPR050690">
    <property type="entry name" value="JHDM1_Histone_Demethylase"/>
</dbReference>
<dbReference type="Proteomes" id="UP001152795">
    <property type="component" value="Unassembled WGS sequence"/>
</dbReference>
<dbReference type="Pfam" id="PF17811">
    <property type="entry name" value="JHD"/>
    <property type="match status" value="1"/>
</dbReference>
<dbReference type="GO" id="GO:0046872">
    <property type="term" value="F:metal ion binding"/>
    <property type="evidence" value="ECO:0007669"/>
    <property type="project" value="UniProtKB-KW"/>
</dbReference>
<comment type="caution">
    <text evidence="7">The sequence shown here is derived from an EMBL/GenBank/DDBJ whole genome shotgun (WGS) entry which is preliminary data.</text>
</comment>
<sequence length="493" mass="55227">WIHAVYTSEDSLVFGGNFLQSYNIKLQLNIYDMELRLKTPIKYLFSSFETVHWYAAAGLIDELKNLDDSGEKKPQFLIDGIHVLLSKLKSWVTKKNGSFDQHKMFLPEGMDCNKTIKALSKELKQAEKPTVVVHEQKPVIKIKNPTPSPAVAKKPEPRKKSEKSESKNQRKRILPSEKAPLKLKISKNKEVESEKSSEHLKLVLSNGKIVSGKKKQMTSAVKGSSDDEESRNSSYSCQQSQGEPLRLTLSANGREDSDDEIDIDDSYPSIPAANGFPIQQQLQALYSSRGQTTASTSKTVTARHHPPVSIAIPTYSSDEQSPEKYTSVENSRRRSRLNSPAEDEEEILNNFPSDPDYVYPTIEDDDIPSKVKWKPGMKKKKSERVDATWNPKGRVAHSPVKTNPRPVRQISRKSELNSPTNNNNDLKSPRTSSDSEGASSKNSRAPLRPSGASNQAEADKGNSSKRGRRPVQLTTKQRLAKKLKLDKGGMFMR</sequence>
<evidence type="ECO:0000256" key="4">
    <source>
        <dbReference type="ARBA" id="ARBA00022964"/>
    </source>
</evidence>
<dbReference type="OrthoDB" id="5876800at2759"/>
<name>A0A6S7J6A5_PARCT</name>
<proteinExistence type="predicted"/>
<dbReference type="GO" id="GO:0051213">
    <property type="term" value="F:dioxygenase activity"/>
    <property type="evidence" value="ECO:0007669"/>
    <property type="project" value="UniProtKB-KW"/>
</dbReference>
<keyword evidence="3" id="KW-0156">Chromatin regulator</keyword>
<dbReference type="GO" id="GO:0005634">
    <property type="term" value="C:nucleus"/>
    <property type="evidence" value="ECO:0007669"/>
    <property type="project" value="UniProtKB-SubCell"/>
</dbReference>
<protein>
    <submittedName>
        <fullName evidence="7">Uncharacterized protein</fullName>
    </submittedName>
</protein>
<accession>A0A6S7J6A5</accession>
<dbReference type="SUPFAM" id="SSF51197">
    <property type="entry name" value="Clavaminate synthase-like"/>
    <property type="match status" value="1"/>
</dbReference>
<feature type="compositionally biased region" description="Polar residues" evidence="6">
    <location>
        <begin position="277"/>
        <end position="300"/>
    </location>
</feature>
<evidence type="ECO:0000256" key="1">
    <source>
        <dbReference type="ARBA" id="ARBA00004123"/>
    </source>
</evidence>
<feature type="compositionally biased region" description="Basic residues" evidence="6">
    <location>
        <begin position="371"/>
        <end position="382"/>
    </location>
</feature>
<reference evidence="7" key="1">
    <citation type="submission" date="2020-04" db="EMBL/GenBank/DDBJ databases">
        <authorList>
            <person name="Alioto T."/>
            <person name="Alioto T."/>
            <person name="Gomez Garrido J."/>
        </authorList>
    </citation>
    <scope>NUCLEOTIDE SEQUENCE</scope>
    <source>
        <strain evidence="7">A484AB</strain>
    </source>
</reference>
<feature type="compositionally biased region" description="Polar residues" evidence="6">
    <location>
        <begin position="232"/>
        <end position="242"/>
    </location>
</feature>
<evidence type="ECO:0000256" key="2">
    <source>
        <dbReference type="ARBA" id="ARBA00022723"/>
    </source>
</evidence>
<feature type="compositionally biased region" description="Polar residues" evidence="6">
    <location>
        <begin position="416"/>
        <end position="443"/>
    </location>
</feature>
<gene>
    <name evidence="7" type="ORF">PACLA_8A019829</name>
</gene>
<feature type="region of interest" description="Disordered" evidence="6">
    <location>
        <begin position="135"/>
        <end position="199"/>
    </location>
</feature>